<organism evidence="13 14">
    <name type="scientific">Halosimplex aquaticum</name>
    <dbReference type="NCBI Taxonomy" id="3026162"/>
    <lineage>
        <taxon>Archaea</taxon>
        <taxon>Methanobacteriati</taxon>
        <taxon>Methanobacteriota</taxon>
        <taxon>Stenosarchaea group</taxon>
        <taxon>Halobacteria</taxon>
        <taxon>Halobacteriales</taxon>
        <taxon>Haloarculaceae</taxon>
        <taxon>Halosimplex</taxon>
    </lineage>
</organism>
<accession>A0ABD5Y747</accession>
<dbReference type="InterPro" id="IPR011006">
    <property type="entry name" value="CheY-like_superfamily"/>
</dbReference>
<dbReference type="SUPFAM" id="SSF52172">
    <property type="entry name" value="CheY-like"/>
    <property type="match status" value="1"/>
</dbReference>
<dbReference type="SUPFAM" id="SSF55785">
    <property type="entry name" value="PYP-like sensor domain (PAS domain)"/>
    <property type="match status" value="1"/>
</dbReference>
<evidence type="ECO:0000256" key="6">
    <source>
        <dbReference type="ARBA" id="ARBA00023015"/>
    </source>
</evidence>
<dbReference type="InterPro" id="IPR029016">
    <property type="entry name" value="GAF-like_dom_sf"/>
</dbReference>
<keyword evidence="14" id="KW-1185">Reference proteome</keyword>
<dbReference type="Gene3D" id="3.30.450.40">
    <property type="match status" value="1"/>
</dbReference>
<feature type="domain" description="PAC" evidence="12">
    <location>
        <begin position="216"/>
        <end position="268"/>
    </location>
</feature>
<dbReference type="Gene3D" id="3.30.450.20">
    <property type="entry name" value="PAS domain"/>
    <property type="match status" value="1"/>
</dbReference>
<dbReference type="Proteomes" id="UP001596432">
    <property type="component" value="Unassembled WGS sequence"/>
</dbReference>
<evidence type="ECO:0000256" key="5">
    <source>
        <dbReference type="ARBA" id="ARBA00022991"/>
    </source>
</evidence>
<evidence type="ECO:0000259" key="11">
    <source>
        <dbReference type="PROSITE" id="PS50112"/>
    </source>
</evidence>
<evidence type="ECO:0000256" key="1">
    <source>
        <dbReference type="ARBA" id="ARBA00022630"/>
    </source>
</evidence>
<keyword evidence="5" id="KW-0157">Chromophore</keyword>
<dbReference type="Pfam" id="PF15915">
    <property type="entry name" value="BAT"/>
    <property type="match status" value="1"/>
</dbReference>
<dbReference type="Pfam" id="PF13185">
    <property type="entry name" value="GAF_2"/>
    <property type="match status" value="1"/>
</dbReference>
<dbReference type="InterPro" id="IPR035965">
    <property type="entry name" value="PAS-like_dom_sf"/>
</dbReference>
<evidence type="ECO:0000256" key="9">
    <source>
        <dbReference type="SAM" id="Coils"/>
    </source>
</evidence>
<dbReference type="NCBIfam" id="TIGR00229">
    <property type="entry name" value="sensory_box"/>
    <property type="match status" value="1"/>
</dbReference>
<evidence type="ECO:0000256" key="4">
    <source>
        <dbReference type="ARBA" id="ARBA00022777"/>
    </source>
</evidence>
<feature type="domain" description="Response regulatory" evidence="10">
    <location>
        <begin position="12"/>
        <end position="126"/>
    </location>
</feature>
<keyword evidence="4" id="KW-0418">Kinase</keyword>
<dbReference type="InterPro" id="IPR007050">
    <property type="entry name" value="HTH_bacterioopsin"/>
</dbReference>
<evidence type="ECO:0000313" key="13">
    <source>
        <dbReference type="EMBL" id="MFC7141130.1"/>
    </source>
</evidence>
<evidence type="ECO:0000256" key="8">
    <source>
        <dbReference type="PROSITE-ProRule" id="PRU00169"/>
    </source>
</evidence>
<keyword evidence="1" id="KW-0285">Flavoprotein</keyword>
<keyword evidence="2" id="KW-0288">FMN</keyword>
<dbReference type="PROSITE" id="PS50112">
    <property type="entry name" value="PAS"/>
    <property type="match status" value="1"/>
</dbReference>
<dbReference type="SMART" id="SM00091">
    <property type="entry name" value="PAS"/>
    <property type="match status" value="1"/>
</dbReference>
<dbReference type="CDD" id="cd00130">
    <property type="entry name" value="PAS"/>
    <property type="match status" value="1"/>
</dbReference>
<dbReference type="Pfam" id="PF13426">
    <property type="entry name" value="PAS_9"/>
    <property type="match status" value="1"/>
</dbReference>
<feature type="coiled-coil region" evidence="9">
    <location>
        <begin position="259"/>
        <end position="290"/>
    </location>
</feature>
<dbReference type="InterPro" id="IPR000700">
    <property type="entry name" value="PAS-assoc_C"/>
</dbReference>
<keyword evidence="6" id="KW-0805">Transcription regulation</keyword>
<dbReference type="SMART" id="SM00086">
    <property type="entry name" value="PAC"/>
    <property type="match status" value="1"/>
</dbReference>
<reference evidence="13 14" key="1">
    <citation type="journal article" date="2019" name="Int. J. Syst. Evol. Microbiol.">
        <title>The Global Catalogue of Microorganisms (GCM) 10K type strain sequencing project: providing services to taxonomists for standard genome sequencing and annotation.</title>
        <authorList>
            <consortium name="The Broad Institute Genomics Platform"/>
            <consortium name="The Broad Institute Genome Sequencing Center for Infectious Disease"/>
            <person name="Wu L."/>
            <person name="Ma J."/>
        </authorList>
    </citation>
    <scope>NUCLEOTIDE SEQUENCE [LARGE SCALE GENOMIC DNA]</scope>
    <source>
        <strain evidence="13 14">XZYJT29</strain>
    </source>
</reference>
<dbReference type="Pfam" id="PF04967">
    <property type="entry name" value="HTH_10"/>
    <property type="match status" value="1"/>
</dbReference>
<keyword evidence="3" id="KW-0808">Transferase</keyword>
<evidence type="ECO:0000259" key="12">
    <source>
        <dbReference type="PROSITE" id="PS50113"/>
    </source>
</evidence>
<dbReference type="SMART" id="SM00448">
    <property type="entry name" value="REC"/>
    <property type="match status" value="1"/>
</dbReference>
<comment type="caution">
    <text evidence="13">The sequence shown here is derived from an EMBL/GenBank/DDBJ whole genome shotgun (WGS) entry which is preliminary data.</text>
</comment>
<name>A0ABD5Y747_9EURY</name>
<gene>
    <name evidence="13" type="ORF">ACFQMA_15000</name>
</gene>
<evidence type="ECO:0000259" key="10">
    <source>
        <dbReference type="PROSITE" id="PS50110"/>
    </source>
</evidence>
<protein>
    <submittedName>
        <fullName evidence="13">Bacterio-opsin activator domain-containing protein</fullName>
    </submittedName>
</protein>
<evidence type="ECO:0000256" key="7">
    <source>
        <dbReference type="ARBA" id="ARBA00023163"/>
    </source>
</evidence>
<dbReference type="PROSITE" id="PS50113">
    <property type="entry name" value="PAC"/>
    <property type="match status" value="1"/>
</dbReference>
<dbReference type="SUPFAM" id="SSF55781">
    <property type="entry name" value="GAF domain-like"/>
    <property type="match status" value="1"/>
</dbReference>
<comment type="caution">
    <text evidence="8">Lacks conserved residue(s) required for the propagation of feature annotation.</text>
</comment>
<proteinExistence type="predicted"/>
<dbReference type="InterPro" id="IPR031803">
    <property type="entry name" value="BAT_GAF/HTH-assoc"/>
</dbReference>
<dbReference type="InterPro" id="IPR001610">
    <property type="entry name" value="PAC"/>
</dbReference>
<dbReference type="GeneID" id="78821439"/>
<evidence type="ECO:0000256" key="3">
    <source>
        <dbReference type="ARBA" id="ARBA00022679"/>
    </source>
</evidence>
<dbReference type="GO" id="GO:0016301">
    <property type="term" value="F:kinase activity"/>
    <property type="evidence" value="ECO:0007669"/>
    <property type="project" value="UniProtKB-KW"/>
</dbReference>
<dbReference type="Pfam" id="PF00072">
    <property type="entry name" value="Response_reg"/>
    <property type="match status" value="1"/>
</dbReference>
<dbReference type="InterPro" id="IPR003018">
    <property type="entry name" value="GAF"/>
</dbReference>
<sequence>MTNESGDRPGARVLYVDGAAERATPVVDALREAGFTAERAPSAEAARDALATDPPACVVSEQDLPDGSGLQLLGEVREQWEALPFLIFTAVGDEHLASAAISAGVTDYVPRDPPEKQRGALVDAVEAALADADRRFADVTEALKDRSMDEAPVGITIADGNRRDTPLIYVNEAFEELTGYDEAQVLGRNCNLLQGPDSADESVAEMAEAIDAGEPVRVELRNYTRDGEEFWNRVDIAPVENDAGEVTHYVGFQTDVTERVEAEREARRQAEKARAERETVEALLDRLDGLVTDVTSGLLGAETRAAAEAAVTERLVATDEYAVAWIGEAEPGTDTITPDTWAGDAEPPALELAADAEDPVARAVRTGERQFVGADGVPEVYADKLPDGAGGLAALPLRYGDVSYGVLAVVLRADASLSEPEERVLSAVAQSTAMALHDLTSQRLLGSDDVTELTFSLSGADPFFVDLSAELDAEFVHAGTVTREEGPTTLFFETDADPDAVVEAAASREDVLGCTAVTSGDGRSVVEFTVAESPLVQLLLDRGGRIAAASASDGAGELTVESPPEAQPRQVVEAVEDGVAGADLTAYREHERPAGTRTDVRARIDDRLTDRQSTALRTAIVGGFFEWPRETNGEDLAASMDIGRSTFHQHLRAVQRKVFEELYG</sequence>
<dbReference type="RefSeq" id="WP_274322218.1">
    <property type="nucleotide sequence ID" value="NZ_CP118158.1"/>
</dbReference>
<dbReference type="AlphaFoldDB" id="A0ABD5Y747"/>
<dbReference type="EMBL" id="JBHTAS010000001">
    <property type="protein sequence ID" value="MFC7141130.1"/>
    <property type="molecule type" value="Genomic_DNA"/>
</dbReference>
<evidence type="ECO:0000256" key="2">
    <source>
        <dbReference type="ARBA" id="ARBA00022643"/>
    </source>
</evidence>
<evidence type="ECO:0000313" key="14">
    <source>
        <dbReference type="Proteomes" id="UP001596432"/>
    </source>
</evidence>
<feature type="domain" description="PAS" evidence="11">
    <location>
        <begin position="140"/>
        <end position="213"/>
    </location>
</feature>
<dbReference type="CDD" id="cd00156">
    <property type="entry name" value="REC"/>
    <property type="match status" value="1"/>
</dbReference>
<dbReference type="PANTHER" id="PTHR47429">
    <property type="entry name" value="PROTEIN TWIN LOV 1"/>
    <property type="match status" value="1"/>
</dbReference>
<dbReference type="InterPro" id="IPR001789">
    <property type="entry name" value="Sig_transdc_resp-reg_receiver"/>
</dbReference>
<dbReference type="Gene3D" id="3.40.50.2300">
    <property type="match status" value="1"/>
</dbReference>
<keyword evidence="9" id="KW-0175">Coiled coil</keyword>
<dbReference type="PROSITE" id="PS50110">
    <property type="entry name" value="RESPONSE_REGULATORY"/>
    <property type="match status" value="1"/>
</dbReference>
<keyword evidence="7" id="KW-0804">Transcription</keyword>
<dbReference type="InterPro" id="IPR000014">
    <property type="entry name" value="PAS"/>
</dbReference>
<dbReference type="PANTHER" id="PTHR47429:SF2">
    <property type="entry name" value="PROTEIN TWIN LOV 1"/>
    <property type="match status" value="1"/>
</dbReference>